<dbReference type="AlphaFoldDB" id="A0A6C0C943"/>
<name>A0A6C0C943_9ZZZZ</name>
<proteinExistence type="predicted"/>
<protein>
    <submittedName>
        <fullName evidence="1">Uncharacterized protein</fullName>
    </submittedName>
</protein>
<reference evidence="1" key="1">
    <citation type="journal article" date="2020" name="Nature">
        <title>Giant virus diversity and host interactions through global metagenomics.</title>
        <authorList>
            <person name="Schulz F."/>
            <person name="Roux S."/>
            <person name="Paez-Espino D."/>
            <person name="Jungbluth S."/>
            <person name="Walsh D.A."/>
            <person name="Denef V.J."/>
            <person name="McMahon K.D."/>
            <person name="Konstantinidis K.T."/>
            <person name="Eloe-Fadrosh E.A."/>
            <person name="Kyrpides N.C."/>
            <person name="Woyke T."/>
        </authorList>
    </citation>
    <scope>NUCLEOTIDE SEQUENCE</scope>
    <source>
        <strain evidence="1">GVMAG-M-3300020192-26</strain>
    </source>
</reference>
<evidence type="ECO:0000313" key="1">
    <source>
        <dbReference type="EMBL" id="QHT00887.1"/>
    </source>
</evidence>
<sequence>MHHYLIIRCCWQEFELPGDLDASILDYSMLLARI</sequence>
<accession>A0A6C0C943</accession>
<organism evidence="1">
    <name type="scientific">viral metagenome</name>
    <dbReference type="NCBI Taxonomy" id="1070528"/>
    <lineage>
        <taxon>unclassified sequences</taxon>
        <taxon>metagenomes</taxon>
        <taxon>organismal metagenomes</taxon>
    </lineage>
</organism>
<dbReference type="EMBL" id="MN739360">
    <property type="protein sequence ID" value="QHT00887.1"/>
    <property type="molecule type" value="Genomic_DNA"/>
</dbReference>